<evidence type="ECO:0000313" key="4">
    <source>
        <dbReference type="Proteomes" id="UP001345219"/>
    </source>
</evidence>
<dbReference type="PROSITE" id="PS51375">
    <property type="entry name" value="PPR"/>
    <property type="match status" value="4"/>
</dbReference>
<dbReference type="NCBIfam" id="TIGR00756">
    <property type="entry name" value="PPR"/>
    <property type="match status" value="4"/>
</dbReference>
<name>A0AAN7PTG0_9MYRT</name>
<feature type="repeat" description="PPR" evidence="2">
    <location>
        <begin position="428"/>
        <end position="462"/>
    </location>
</feature>
<keyword evidence="1" id="KW-0677">Repeat</keyword>
<evidence type="ECO:0008006" key="5">
    <source>
        <dbReference type="Google" id="ProtNLM"/>
    </source>
</evidence>
<evidence type="ECO:0000256" key="1">
    <source>
        <dbReference type="ARBA" id="ARBA00022737"/>
    </source>
</evidence>
<reference evidence="3 4" key="1">
    <citation type="journal article" date="2023" name="Hortic Res">
        <title>Pangenome of water caltrop reveals structural variations and asymmetric subgenome divergence after allopolyploidization.</title>
        <authorList>
            <person name="Zhang X."/>
            <person name="Chen Y."/>
            <person name="Wang L."/>
            <person name="Yuan Y."/>
            <person name="Fang M."/>
            <person name="Shi L."/>
            <person name="Lu R."/>
            <person name="Comes H.P."/>
            <person name="Ma Y."/>
            <person name="Chen Y."/>
            <person name="Huang G."/>
            <person name="Zhou Y."/>
            <person name="Zheng Z."/>
            <person name="Qiu Y."/>
        </authorList>
    </citation>
    <scope>NUCLEOTIDE SEQUENCE [LARGE SCALE GENOMIC DNA]</scope>
    <source>
        <tissue evidence="3">Roots</tissue>
    </source>
</reference>
<keyword evidence="4" id="KW-1185">Reference proteome</keyword>
<protein>
    <recommendedName>
        <fullName evidence="5">Pentatricopeptide repeat-containing protein</fullName>
    </recommendedName>
</protein>
<dbReference type="Pfam" id="PF13041">
    <property type="entry name" value="PPR_2"/>
    <property type="match status" value="3"/>
</dbReference>
<dbReference type="Pfam" id="PF01535">
    <property type="entry name" value="PPR"/>
    <property type="match status" value="2"/>
</dbReference>
<dbReference type="InterPro" id="IPR002885">
    <property type="entry name" value="PPR_rpt"/>
</dbReference>
<dbReference type="AlphaFoldDB" id="A0AAN7PTG0"/>
<evidence type="ECO:0000313" key="3">
    <source>
        <dbReference type="EMBL" id="KAK4753363.1"/>
    </source>
</evidence>
<dbReference type="PANTHER" id="PTHR47926">
    <property type="entry name" value="PENTATRICOPEPTIDE REPEAT-CONTAINING PROTEIN"/>
    <property type="match status" value="1"/>
</dbReference>
<gene>
    <name evidence="3" type="ORF">SAY87_022161</name>
</gene>
<feature type="repeat" description="PPR" evidence="2">
    <location>
        <begin position="125"/>
        <end position="159"/>
    </location>
</feature>
<accession>A0AAN7PTG0</accession>
<dbReference type="Proteomes" id="UP001345219">
    <property type="component" value="Chromosome 16"/>
</dbReference>
<dbReference type="GO" id="GO:0009451">
    <property type="term" value="P:RNA modification"/>
    <property type="evidence" value="ECO:0007669"/>
    <property type="project" value="InterPro"/>
</dbReference>
<dbReference type="InterPro" id="IPR046960">
    <property type="entry name" value="PPR_At4g14850-like_plant"/>
</dbReference>
<dbReference type="FunFam" id="1.25.40.10:FF:000344">
    <property type="entry name" value="Pentatricopeptide repeat-containing protein"/>
    <property type="match status" value="1"/>
</dbReference>
<dbReference type="Gene3D" id="1.25.40.10">
    <property type="entry name" value="Tetratricopeptide repeat domain"/>
    <property type="match status" value="4"/>
</dbReference>
<dbReference type="GO" id="GO:0003723">
    <property type="term" value="F:RNA binding"/>
    <property type="evidence" value="ECO:0007669"/>
    <property type="project" value="InterPro"/>
</dbReference>
<sequence length="504" mass="55559">MALRSHCALQKSQPIYEQFRCFSNLSTACLVSSEDLLPAGSDSVANPQLQGQERVRSPASVYFAKLLSACCKSKSLGAGRLVHAHLVKLGFSKDPKLRIHLVNLYSKCREFVYAHKLLDECPEPDVVSWSALISGYSQNGMADEANLVFREFHRLGLKCNEFTFPSVLKSCSIAGNLSLGMQVHGAVAVTGFGSDEFVANSLVVMYAKFGAFKDSRRIFYSIPVRNVVSWNALISCYVQANFLEEGAHMFDEMIISGVKPSEFSMSSILKACSGLGDINQGRKAHGYLVKLGYCSDQFSENALVDMYAKAGNLEDALAAFNKITEPDIVSWNAIIAGSVLQEEYEEGLNLLLQMKRSGIRPNLFTLSSTLKACAGLKLERMGRQLHCLIIKIQTTLDNFVSVGIIDMYAKSSLLHDARKAYELMPQKELVAMNALISGYSQNGNDREAFSLFADMYQINVGFNQTTLSSILKSSGALQDTNLSRQIHTIVVRSGYIEDTQLMPN</sequence>
<feature type="repeat" description="PPR" evidence="2">
    <location>
        <begin position="226"/>
        <end position="260"/>
    </location>
</feature>
<comment type="caution">
    <text evidence="3">The sequence shown here is derived from an EMBL/GenBank/DDBJ whole genome shotgun (WGS) entry which is preliminary data.</text>
</comment>
<dbReference type="FunFam" id="1.25.40.10:FF:000351">
    <property type="entry name" value="Pentatricopeptide repeat-containing protein"/>
    <property type="match status" value="1"/>
</dbReference>
<organism evidence="3 4">
    <name type="scientific">Trapa incisa</name>
    <dbReference type="NCBI Taxonomy" id="236973"/>
    <lineage>
        <taxon>Eukaryota</taxon>
        <taxon>Viridiplantae</taxon>
        <taxon>Streptophyta</taxon>
        <taxon>Embryophyta</taxon>
        <taxon>Tracheophyta</taxon>
        <taxon>Spermatophyta</taxon>
        <taxon>Magnoliopsida</taxon>
        <taxon>eudicotyledons</taxon>
        <taxon>Gunneridae</taxon>
        <taxon>Pentapetalae</taxon>
        <taxon>rosids</taxon>
        <taxon>malvids</taxon>
        <taxon>Myrtales</taxon>
        <taxon>Lythraceae</taxon>
        <taxon>Trapa</taxon>
    </lineage>
</organism>
<proteinExistence type="predicted"/>
<feature type="repeat" description="PPR" evidence="2">
    <location>
        <begin position="327"/>
        <end position="361"/>
    </location>
</feature>
<dbReference type="EMBL" id="JAXIOK010000016">
    <property type="protein sequence ID" value="KAK4753363.1"/>
    <property type="molecule type" value="Genomic_DNA"/>
</dbReference>
<dbReference type="InterPro" id="IPR011990">
    <property type="entry name" value="TPR-like_helical_dom_sf"/>
</dbReference>
<evidence type="ECO:0000256" key="2">
    <source>
        <dbReference type="PROSITE-ProRule" id="PRU00708"/>
    </source>
</evidence>